<dbReference type="Pfam" id="PF08244">
    <property type="entry name" value="Glyco_hydro_32C"/>
    <property type="match status" value="1"/>
</dbReference>
<protein>
    <recommendedName>
        <fullName evidence="2">beta-fructofuranosidase</fullName>
        <ecNumber evidence="2">3.2.1.26</ecNumber>
    </recommendedName>
</protein>
<dbReference type="SUPFAM" id="SSF49899">
    <property type="entry name" value="Concanavalin A-like lectins/glucanases"/>
    <property type="match status" value="1"/>
</dbReference>
<feature type="domain" description="Glycosyl hydrolase family 32 C-terminal" evidence="7">
    <location>
        <begin position="363"/>
        <end position="458"/>
    </location>
</feature>
<sequence length="469" mass="54468">MSIKECIFRPKNHFALKKGWINDPNGLVWFQGKYHLYFQCNPYSNNWDKMHWGHATSNDLIHWDECPPVLIPDEVYEDYDKGGCFSGSVVVSDNKIYAFYTAVALVDGVVLQRQCMAYSNDGYNFTKYEKNPVIESIGIDFRDPKVIFYDGYWQMVMGGSDGAACDLKSHGRIYLFHSKDLFNWTYSGILYEAKDGEGTMFECPDIFEIDGKWVITASPMNRTDFLPTIYMVGDINFKNCIFYHDCTKTLDFGPHYYASQVYKDKFDRAVSMAWIGGWEWMPWIKDHGPSAENGYRGIMSYPRLIDMDGNNLKMQPYRQDLEEKSIEYSHKSKVSDRVICNLLDEMCDYIYIQGNIKRDKNSTELNFIIFDSEENKIIIKLDFLFGNIITDFSEADEHIKSGIRIYKADIQENLDINFDIIKDGNVLEVYLFEGKYNFTSMIYPRDGKIGIGIKAKDALVTYKFNNISE</sequence>
<dbReference type="SUPFAM" id="SSF75005">
    <property type="entry name" value="Arabinanase/levansucrase/invertase"/>
    <property type="match status" value="1"/>
</dbReference>
<evidence type="ECO:0000256" key="3">
    <source>
        <dbReference type="ARBA" id="ARBA00022801"/>
    </source>
</evidence>
<dbReference type="GeneID" id="85015043"/>
<evidence type="ECO:0000256" key="5">
    <source>
        <dbReference type="RuleBase" id="RU362110"/>
    </source>
</evidence>
<keyword evidence="4 5" id="KW-0326">Glycosidase</keyword>
<evidence type="ECO:0000256" key="1">
    <source>
        <dbReference type="ARBA" id="ARBA00009902"/>
    </source>
</evidence>
<comment type="caution">
    <text evidence="8">The sequence shown here is derived from an EMBL/GenBank/DDBJ whole genome shotgun (WGS) entry which is preliminary data.</text>
</comment>
<dbReference type="CDD" id="cd08996">
    <property type="entry name" value="GH32_FFase"/>
    <property type="match status" value="1"/>
</dbReference>
<evidence type="ECO:0000259" key="7">
    <source>
        <dbReference type="Pfam" id="PF08244"/>
    </source>
</evidence>
<dbReference type="EMBL" id="JACHHH010000007">
    <property type="protein sequence ID" value="MBB6041518.1"/>
    <property type="molecule type" value="Genomic_DNA"/>
</dbReference>
<evidence type="ECO:0000313" key="8">
    <source>
        <dbReference type="EMBL" id="MBB6041518.1"/>
    </source>
</evidence>
<feature type="domain" description="Glycosyl hydrolase family 32 N-terminal" evidence="6">
    <location>
        <begin position="13"/>
        <end position="316"/>
    </location>
</feature>
<evidence type="ECO:0000256" key="4">
    <source>
        <dbReference type="ARBA" id="ARBA00023295"/>
    </source>
</evidence>
<dbReference type="GO" id="GO:0004564">
    <property type="term" value="F:beta-fructofuranosidase activity"/>
    <property type="evidence" value="ECO:0007669"/>
    <property type="project" value="UniProtKB-EC"/>
</dbReference>
<dbReference type="InterPro" id="IPR013189">
    <property type="entry name" value="Glyco_hydro_32_C"/>
</dbReference>
<dbReference type="SMART" id="SM00640">
    <property type="entry name" value="Glyco_32"/>
    <property type="match status" value="1"/>
</dbReference>
<dbReference type="Gene3D" id="2.115.10.20">
    <property type="entry name" value="Glycosyl hydrolase domain, family 43"/>
    <property type="match status" value="1"/>
</dbReference>
<dbReference type="InterPro" id="IPR001362">
    <property type="entry name" value="Glyco_hydro_32"/>
</dbReference>
<dbReference type="GO" id="GO:0005975">
    <property type="term" value="P:carbohydrate metabolic process"/>
    <property type="evidence" value="ECO:0007669"/>
    <property type="project" value="InterPro"/>
</dbReference>
<dbReference type="AlphaFoldDB" id="A0A7W9SG38"/>
<comment type="similarity">
    <text evidence="1 5">Belongs to the glycosyl hydrolase 32 family.</text>
</comment>
<accession>A0A7W9SG38</accession>
<evidence type="ECO:0000256" key="2">
    <source>
        <dbReference type="ARBA" id="ARBA00012758"/>
    </source>
</evidence>
<dbReference type="InterPro" id="IPR051214">
    <property type="entry name" value="GH32_Enzymes"/>
</dbReference>
<dbReference type="InterPro" id="IPR013320">
    <property type="entry name" value="ConA-like_dom_sf"/>
</dbReference>
<dbReference type="PANTHER" id="PTHR43101">
    <property type="entry name" value="BETA-FRUCTOSIDASE"/>
    <property type="match status" value="1"/>
</dbReference>
<dbReference type="Gene3D" id="2.60.120.560">
    <property type="entry name" value="Exo-inulinase, domain 1"/>
    <property type="match status" value="1"/>
</dbReference>
<reference evidence="8 9" key="1">
    <citation type="submission" date="2020-08" db="EMBL/GenBank/DDBJ databases">
        <title>Genomic Encyclopedia of Type Strains, Phase IV (KMG-IV): sequencing the most valuable type-strain genomes for metagenomic binning, comparative biology and taxonomic classification.</title>
        <authorList>
            <person name="Goeker M."/>
        </authorList>
    </citation>
    <scope>NUCLEOTIDE SEQUENCE [LARGE SCALE GENOMIC DNA]</scope>
    <source>
        <strain evidence="8 9">DSM 17245</strain>
    </source>
</reference>
<dbReference type="Pfam" id="PF00251">
    <property type="entry name" value="Glyco_hydro_32N"/>
    <property type="match status" value="1"/>
</dbReference>
<evidence type="ECO:0000313" key="9">
    <source>
        <dbReference type="Proteomes" id="UP000522163"/>
    </source>
</evidence>
<evidence type="ECO:0000259" key="6">
    <source>
        <dbReference type="Pfam" id="PF00251"/>
    </source>
</evidence>
<organism evidence="8 9">
    <name type="scientific">Oribacterium sinus</name>
    <dbReference type="NCBI Taxonomy" id="237576"/>
    <lineage>
        <taxon>Bacteria</taxon>
        <taxon>Bacillati</taxon>
        <taxon>Bacillota</taxon>
        <taxon>Clostridia</taxon>
        <taxon>Lachnospirales</taxon>
        <taxon>Lachnospiraceae</taxon>
        <taxon>Oribacterium</taxon>
    </lineage>
</organism>
<proteinExistence type="inferred from homology"/>
<dbReference type="PANTHER" id="PTHR43101:SF1">
    <property type="entry name" value="BETA-FRUCTOSIDASE"/>
    <property type="match status" value="1"/>
</dbReference>
<dbReference type="RefSeq" id="WP_183684125.1">
    <property type="nucleotide sequence ID" value="NZ_JACHHH010000007.1"/>
</dbReference>
<dbReference type="EC" id="3.2.1.26" evidence="2"/>
<keyword evidence="3 5" id="KW-0378">Hydrolase</keyword>
<name>A0A7W9SG38_9FIRM</name>
<gene>
    <name evidence="8" type="ORF">HNQ46_001501</name>
</gene>
<dbReference type="InterPro" id="IPR023296">
    <property type="entry name" value="Glyco_hydro_beta-prop_sf"/>
</dbReference>
<dbReference type="InterPro" id="IPR013148">
    <property type="entry name" value="Glyco_hydro_32_N"/>
</dbReference>
<dbReference type="Proteomes" id="UP000522163">
    <property type="component" value="Unassembled WGS sequence"/>
</dbReference>